<evidence type="ECO:0000313" key="2">
    <source>
        <dbReference type="Proteomes" id="UP001168990"/>
    </source>
</evidence>
<reference evidence="1" key="2">
    <citation type="submission" date="2023-03" db="EMBL/GenBank/DDBJ databases">
        <authorList>
            <person name="Inwood S.N."/>
            <person name="Skelly J.G."/>
            <person name="Guhlin J."/>
            <person name="Harrop T.W.R."/>
            <person name="Goldson S.G."/>
            <person name="Dearden P.K."/>
        </authorList>
    </citation>
    <scope>NUCLEOTIDE SEQUENCE</scope>
    <source>
        <strain evidence="1">Irish</strain>
        <tissue evidence="1">Whole body</tissue>
    </source>
</reference>
<organism evidence="1 2">
    <name type="scientific">Microctonus aethiopoides</name>
    <dbReference type="NCBI Taxonomy" id="144406"/>
    <lineage>
        <taxon>Eukaryota</taxon>
        <taxon>Metazoa</taxon>
        <taxon>Ecdysozoa</taxon>
        <taxon>Arthropoda</taxon>
        <taxon>Hexapoda</taxon>
        <taxon>Insecta</taxon>
        <taxon>Pterygota</taxon>
        <taxon>Neoptera</taxon>
        <taxon>Endopterygota</taxon>
        <taxon>Hymenoptera</taxon>
        <taxon>Apocrita</taxon>
        <taxon>Ichneumonoidea</taxon>
        <taxon>Braconidae</taxon>
        <taxon>Euphorinae</taxon>
        <taxon>Microctonus</taxon>
    </lineage>
</organism>
<name>A0AA39KX93_9HYME</name>
<proteinExistence type="predicted"/>
<keyword evidence="2" id="KW-1185">Reference proteome</keyword>
<dbReference type="Proteomes" id="UP001168990">
    <property type="component" value="Unassembled WGS sequence"/>
</dbReference>
<comment type="caution">
    <text evidence="1">The sequence shown here is derived from an EMBL/GenBank/DDBJ whole genome shotgun (WGS) entry which is preliminary data.</text>
</comment>
<reference evidence="1" key="1">
    <citation type="journal article" date="2023" name="bioRxiv">
        <title>Scaffold-level genome assemblies of two parasitoid biocontrol wasps reveal the parthenogenesis mechanism and an associated novel virus.</title>
        <authorList>
            <person name="Inwood S."/>
            <person name="Skelly J."/>
            <person name="Guhlin J."/>
            <person name="Harrop T."/>
            <person name="Goldson S."/>
            <person name="Dearden P."/>
        </authorList>
    </citation>
    <scope>NUCLEOTIDE SEQUENCE</scope>
    <source>
        <strain evidence="1">Irish</strain>
        <tissue evidence="1">Whole body</tissue>
    </source>
</reference>
<dbReference type="EMBL" id="JAQQBS010000001">
    <property type="protein sequence ID" value="KAK0177130.1"/>
    <property type="molecule type" value="Genomic_DNA"/>
</dbReference>
<sequence length="206" mass="24771">METNFLISRYRNMPKIPRYSPDEVYHRLKNFNFRDDNNKYLPYNNYIWDRAAELLPGMVRDYVWLYITENRNNVSVRIIGLIQQKKKKRKLTDNSNWSMEKKLKTLSPIHDCCEYEIFEPGWTDKIYSCIWRHFKLSCPFVYQTPKITRNSDIFLTIKGVCRECLNEIHIYSTEDATDDGIDFHVSTCDTKHIKHNNIIIIYRGKL</sequence>
<protein>
    <submittedName>
        <fullName evidence="1">Uncharacterized protein</fullName>
    </submittedName>
</protein>
<dbReference type="AlphaFoldDB" id="A0AA39KX93"/>
<evidence type="ECO:0000313" key="1">
    <source>
        <dbReference type="EMBL" id="KAK0177130.1"/>
    </source>
</evidence>
<gene>
    <name evidence="1" type="ORF">PV328_001209</name>
</gene>
<accession>A0AA39KX93</accession>